<keyword evidence="2" id="KW-1185">Reference proteome</keyword>
<dbReference type="Pfam" id="PF14121">
    <property type="entry name" value="Porin_10"/>
    <property type="match status" value="1"/>
</dbReference>
<sequence length="677" mass="78882">MHKISLIKFFLITCIFLPGIIFAQQRPVGRGADASRSFSETPNKDGTASSKKEVEPGIKLWRINGYGAFNDSIKLDTLLDYYHIYNPAFKDAVTVSDVGNYATPYQNNDFFSRKSNVDFYFLRSREAYLLTPQTVQYYNTRTPYTLLDFSQSEHRTRKNETRFNVLHTQNVKPWWNFTFRYDQARSAGQYKNQETKNNFVTLYSSYDKDRLSIHGGFISNSILNNENGGLDKDADLLGEPDTDFLDVNLTSVRSEFGSTYFFTTGEYRLGRFNEIVVETEEESDDEEEEPQTIREFKPFAGISYSFELQKHKKDYIDEEDPTNTFFPDAYYGEDYTKDSIRFFQLRNVIQLKQYENLERKTSFGKRVFLGQEFVKVGSPGEISGNFIPIFGDYSYRTKRYSNVYAGGGIFREAGKFWTWNFDGRIFLIGRNAGQTELNGTISKPLSFFGDSLASFRVKGSIENRVPDYFQEEFYSNRIQWDVDLKMEQRMTVNGTLEIPKRKLELNANYAIVNNFIYNNTEGVPTQFGGQLLVLSAYADKDFNYRNLHFRTRLLWQKPSNGDILHLPDFSGFVSAYYKFVISKVLFTQIGLDVRYNTAYYADAYHPATGFFHLQNETKIGDFPYIDAHANLRLKRTRFFFKMMNIGTSFINKEYYTIPGYPMNRMTFRMGVAWAFYD</sequence>
<dbReference type="OrthoDB" id="1489309at2"/>
<dbReference type="AlphaFoldDB" id="A0A1M5FUT5"/>
<accession>A0A1M5FUT5</accession>
<reference evidence="1 2" key="1">
    <citation type="submission" date="2016-11" db="EMBL/GenBank/DDBJ databases">
        <authorList>
            <person name="Jaros S."/>
            <person name="Januszkiewicz K."/>
            <person name="Wedrychowicz H."/>
        </authorList>
    </citation>
    <scope>NUCLEOTIDE SEQUENCE [LARGE SCALE GENOMIC DNA]</scope>
    <source>
        <strain evidence="1 2">DSM 26910</strain>
    </source>
</reference>
<dbReference type="InterPro" id="IPR025631">
    <property type="entry name" value="Porin_10"/>
</dbReference>
<gene>
    <name evidence="1" type="ORF">SAMN05444274_1152</name>
</gene>
<organism evidence="1 2">
    <name type="scientific">Mariniphaga anaerophila</name>
    <dbReference type="NCBI Taxonomy" id="1484053"/>
    <lineage>
        <taxon>Bacteria</taxon>
        <taxon>Pseudomonadati</taxon>
        <taxon>Bacteroidota</taxon>
        <taxon>Bacteroidia</taxon>
        <taxon>Marinilabiliales</taxon>
        <taxon>Prolixibacteraceae</taxon>
        <taxon>Mariniphaga</taxon>
    </lineage>
</organism>
<dbReference type="Proteomes" id="UP000184164">
    <property type="component" value="Unassembled WGS sequence"/>
</dbReference>
<dbReference type="STRING" id="1484053.SAMN05444274_1152"/>
<evidence type="ECO:0000313" key="1">
    <source>
        <dbReference type="EMBL" id="SHF95327.1"/>
    </source>
</evidence>
<proteinExistence type="predicted"/>
<protein>
    <submittedName>
        <fullName evidence="1">Putative porin</fullName>
    </submittedName>
</protein>
<name>A0A1M5FUT5_9BACT</name>
<dbReference type="EMBL" id="FQUM01000015">
    <property type="protein sequence ID" value="SHF95327.1"/>
    <property type="molecule type" value="Genomic_DNA"/>
</dbReference>
<evidence type="ECO:0000313" key="2">
    <source>
        <dbReference type="Proteomes" id="UP000184164"/>
    </source>
</evidence>